<organism evidence="2 3">
    <name type="scientific">Trypanosoma cruzi</name>
    <dbReference type="NCBI Taxonomy" id="5693"/>
    <lineage>
        <taxon>Eukaryota</taxon>
        <taxon>Discoba</taxon>
        <taxon>Euglenozoa</taxon>
        <taxon>Kinetoplastea</taxon>
        <taxon>Metakinetoplastina</taxon>
        <taxon>Trypanosomatida</taxon>
        <taxon>Trypanosomatidae</taxon>
        <taxon>Trypanosoma</taxon>
        <taxon>Schizotrypanum</taxon>
    </lineage>
</organism>
<dbReference type="VEuPathDB" id="TriTrypDB:TcG_04999"/>
<dbReference type="VEuPathDB" id="TriTrypDB:BCY84_15744"/>
<dbReference type="VEuPathDB" id="TriTrypDB:C3747_123g59"/>
<dbReference type="VEuPathDB" id="TriTrypDB:TcCL_NonESM05951"/>
<dbReference type="VEuPathDB" id="TriTrypDB:TcCLB.508815.40"/>
<accession>A0A2V2VW50</accession>
<reference evidence="2 3" key="1">
    <citation type="journal article" date="2018" name="Microb. Genom.">
        <title>Expanding an expanded genome: long-read sequencing of Trypanosoma cruzi.</title>
        <authorList>
            <person name="Berna L."/>
            <person name="Rodriguez M."/>
            <person name="Chiribao M.L."/>
            <person name="Parodi-Talice A."/>
            <person name="Pita S."/>
            <person name="Rijo G."/>
            <person name="Alvarez-Valin F."/>
            <person name="Robello C."/>
        </authorList>
    </citation>
    <scope>NUCLEOTIDE SEQUENCE [LARGE SCALE GENOMIC DNA]</scope>
    <source>
        <strain evidence="2 3">Dm28c</strain>
    </source>
</reference>
<evidence type="ECO:0000313" key="2">
    <source>
        <dbReference type="EMBL" id="PWV00626.1"/>
    </source>
</evidence>
<dbReference type="VEuPathDB" id="TriTrypDB:C4B63_6g486"/>
<sequence length="163" mass="18735">MTSPKATQAPSTQYVLPTLRPTKQWAQQIATGAFRPPNPLVHLAHHVRSDVATTEENNLRFSSFPNAPCAMLLNQSQSQTQCTEDISDTIERIMSMIASAVGQERDRFAAQKESNRVLEQELEQVQRRRKEAQRTLREFENISLSLEAFHEEQLQILQELRYQ</sequence>
<dbReference type="VEuPathDB" id="TriTrypDB:TcBrA4_0079200"/>
<evidence type="ECO:0000256" key="1">
    <source>
        <dbReference type="SAM" id="Coils"/>
    </source>
</evidence>
<gene>
    <name evidence="2" type="ORF">C4B63_6g486</name>
</gene>
<dbReference type="AlphaFoldDB" id="A0A2V2VW50"/>
<feature type="coiled-coil region" evidence="1">
    <location>
        <begin position="108"/>
        <end position="142"/>
    </location>
</feature>
<dbReference type="Proteomes" id="UP000246121">
    <property type="component" value="Unassembled WGS sequence"/>
</dbReference>
<dbReference type="VEuPathDB" id="TriTrypDB:TcYC6_0013280"/>
<dbReference type="EMBL" id="PRFA01000006">
    <property type="protein sequence ID" value="PWV00626.1"/>
    <property type="molecule type" value="Genomic_DNA"/>
</dbReference>
<evidence type="ECO:0000313" key="3">
    <source>
        <dbReference type="Proteomes" id="UP000246121"/>
    </source>
</evidence>
<proteinExistence type="predicted"/>
<keyword evidence="1" id="KW-0175">Coiled coil</keyword>
<protein>
    <submittedName>
        <fullName evidence="2">Uncharacterized protein</fullName>
    </submittedName>
</protein>
<name>A0A2V2VW50_TRYCR</name>
<comment type="caution">
    <text evidence="2">The sequence shown here is derived from an EMBL/GenBank/DDBJ whole genome shotgun (WGS) entry which is preliminary data.</text>
</comment>